<accession>A0ACC1QGU9</accession>
<dbReference type="EMBL" id="JANAKD010001812">
    <property type="protein sequence ID" value="KAJ3476336.1"/>
    <property type="molecule type" value="Genomic_DNA"/>
</dbReference>
<protein>
    <submittedName>
        <fullName evidence="1">Uncharacterized protein</fullName>
    </submittedName>
</protein>
<proteinExistence type="predicted"/>
<evidence type="ECO:0000313" key="1">
    <source>
        <dbReference type="EMBL" id="KAJ3476336.1"/>
    </source>
</evidence>
<keyword evidence="2" id="KW-1185">Reference proteome</keyword>
<organism evidence="1 2">
    <name type="scientific">Lecanicillium saksenae</name>
    <dbReference type="NCBI Taxonomy" id="468837"/>
    <lineage>
        <taxon>Eukaryota</taxon>
        <taxon>Fungi</taxon>
        <taxon>Dikarya</taxon>
        <taxon>Ascomycota</taxon>
        <taxon>Pezizomycotina</taxon>
        <taxon>Sordariomycetes</taxon>
        <taxon>Hypocreomycetidae</taxon>
        <taxon>Hypocreales</taxon>
        <taxon>Cordycipitaceae</taxon>
        <taxon>Lecanicillium</taxon>
    </lineage>
</organism>
<gene>
    <name evidence="1" type="ORF">NLG97_g9163</name>
</gene>
<comment type="caution">
    <text evidence="1">The sequence shown here is derived from an EMBL/GenBank/DDBJ whole genome shotgun (WGS) entry which is preliminary data.</text>
</comment>
<reference evidence="1" key="1">
    <citation type="submission" date="2022-07" db="EMBL/GenBank/DDBJ databases">
        <title>Genome Sequence of Lecanicillium saksenae.</title>
        <authorList>
            <person name="Buettner E."/>
        </authorList>
    </citation>
    <scope>NUCLEOTIDE SEQUENCE</scope>
    <source>
        <strain evidence="1">VT-O1</strain>
    </source>
</reference>
<dbReference type="Proteomes" id="UP001148737">
    <property type="component" value="Unassembled WGS sequence"/>
</dbReference>
<sequence length="1062" mass="118678">MSSGDGDKLVVPKFGSFKSKEPEEKHRDREDRPKRDSRDERRKRSHHEDRHERHRRDGSRESKRRRERPRSRSRERANQKDRSHVEDRPAQRMLGLEPFVVDTKGDPLIRRYGTLDRSQVPAYYRHGYGRVLGTSGRLIIYRDGPNDTFGLRMPGEGIPRYRDRDGLRSKKPMAHSQPIPLRRRRVALAGEDDEEEGFLSLKSSKKQRQKEESSEDEGPSYRSIEGKAKPQNEDSDMDSDSDSSNEVDDVASSNPLKWKSIQLNRRVKENPEDIEAWLELVEHQDELLRASTAEGTASDHEAHSYSEIKVSMLEKALQNARDAVDRERILVPLMREGAKVWSNKTAAKRWADLGSQAESHALWRVRLDFALTSITEFNYTSVKKMLLDRLRHVLSLRGESMQGYLEAIEVLLLATRFVQDAGYRELAVAAWQAILELTFFRPEATAGAASVSDSFQEFWESEVARIGEPGAAGWQHHAATNGEDEPPEPLPAPSIAAAQSRDSFKAWSQLEGSHANAAQLPARTMDDGNDDDPFRVVTYTDIEAFLFMIPKSLASSISASLLDAFLIFCGLPPASASDWAKALYQDQFLAPVASNIPRVSMDDADPEVDENEAVVRRPPIFSRPYSAFAISSALLFPEKEWFSYLQSQLRSSPVDGSWLERTLNQLVFSGRCKDLSEYYLALSFARDPSAVKKTAKKLLKQSPDNASLYNAYALAEHARGNSDVASKVLESAISSSLISQQTSRLRLYHTAAWMALANGDITSSKRALYITGSTESEVSFADVLKASSAFSGSMSESLSIGDIDSAETAAECLVLHSYLTNTEASEPMSISQGNISAAMQTLESASKELALRGHGITASGERLAQFGAHLLYLHATQGPHRRAYIRDQARKHLQRFPTNAILLSVLEWSDAGLRIVDETRQLLRDQTLLPAADCVGSRLFAIQHELARGNVHTAKAAFEQAVRGDACKTSAALWVWYIRFAHTHRRQLLRGKASGGGRGGGATDVFYRALRHCPWAKPVFLEAFGTLAGEMASDELRSVYSMMTSKGLRVHVELDEVVESRR</sequence>
<evidence type="ECO:0000313" key="2">
    <source>
        <dbReference type="Proteomes" id="UP001148737"/>
    </source>
</evidence>
<name>A0ACC1QGU9_9HYPO</name>